<dbReference type="AlphaFoldDB" id="A0A1S8NJB9"/>
<feature type="domain" description="Cadherin-like beta-sandwich-like" evidence="3">
    <location>
        <begin position="788"/>
        <end position="867"/>
    </location>
</feature>
<dbReference type="Pfam" id="PF12733">
    <property type="entry name" value="Cadherin-like"/>
    <property type="match status" value="2"/>
</dbReference>
<evidence type="ECO:0000259" key="3">
    <source>
        <dbReference type="Pfam" id="PF12733"/>
    </source>
</evidence>
<dbReference type="Pfam" id="PF01473">
    <property type="entry name" value="Choline_bind_1"/>
    <property type="match status" value="1"/>
</dbReference>
<protein>
    <submittedName>
        <fullName evidence="4">Toxin A</fullName>
    </submittedName>
</protein>
<dbReference type="STRING" id="169679.CSACC_41270"/>
<evidence type="ECO:0000313" key="4">
    <source>
        <dbReference type="EMBL" id="OOM16473.1"/>
    </source>
</evidence>
<dbReference type="RefSeq" id="WP_077864183.1">
    <property type="nucleotide sequence ID" value="NZ_LZYZ01000001.1"/>
</dbReference>
<dbReference type="InterPro" id="IPR018337">
    <property type="entry name" value="Cell_wall/Cho-bd_repeat"/>
</dbReference>
<dbReference type="Proteomes" id="UP000191154">
    <property type="component" value="Unassembled WGS sequence"/>
</dbReference>
<sequence>MNKLHKRFIAMLVIFTSLISFLPMRFGGQVAKAATEGADIQVSAYGSTTPITSTVDTSTSKNEVIYTSENTEEGFNITVSDVRTTQDKLTQLAKDTQSTQTGIISQDIEILSINGVKSSGVGTDSDPNFSTIGIQINDYANPSSASQKRLGKTIMNLPYGVNRIEYRVKITKLTMNCEMVNSGTFDSNGNPIKEPSVTKGEQVDENFGSEFLTIEHGTQFVVNKINPMIFNAYIGQQDVDNESTISNNTRPFLYSTTAKPDQKMQLRYTCDVPDSISTLTYDMTFNNSLVLDGAKVYKNGEYDPSVTITNNSDNQGHGKLHGSLSKMGQSDIILIKLDSSITSSSSGTKIDPAIQKSYAIQIKYKELDSSEDYSLEDANITKLNYNADTGVQAYIGKKFSVGSISNDDNTPVYNGEIHIDKRAGMISIDPNLVRSRSTVTYKVTNNYSDNGADIKSKKSELKNGKQYIDFMAGSVSNTLQIDVYEGDGESITGKLLVRYLLKVVNPTTTDSFNMNLILDDGSAELTQPGVRSNKVTFSEGRRTYDLYTGDQVKVALGQQSSKNEYIRVWLADEVDSNNLTETDASKANTFNEDSGLRNDSLNITVGKAKKMAVQAYYDEYKKDTTTGKYVLVGSYPVGDKYYFYLPNNFSSSDNNNNNTDKSSDALLSSLKIKGATLTDSNGNSGFSSSSDSYDVSVDKDDTSVSLTATAEDQNVKSIVATVGGSEDSSNLVSGESTDLTLNSSGTTNINIVVTAQDGTTTKAYSIIVKNSTKSSNDKLKNVILSTGNYTFDPSEDTTKVRVDLNVTSIKVTPVVEDPNSTVTVNGQKYSNDAITVNLKGAQKTDIEITVKSEDGKSTQTYTLEVTRTDSSNNDTDNGSDEQDQFYDDISDCWVDLNKYDEWGKVNDKPVYFDKKHKQVKNQWVQTKGEWYYLNNVGYRASGWKVDTDSGKTYYLDPVTGKLMTGWMNLDNNWYYMGGNGVMHKGWLYLNGKWYYFAPNGQMVVNQSMYIDGKMYKFAVDGSVIF</sequence>
<dbReference type="Gene3D" id="2.10.270.10">
    <property type="entry name" value="Cholin Binding"/>
    <property type="match status" value="2"/>
</dbReference>
<dbReference type="InterPro" id="IPR025883">
    <property type="entry name" value="Cadherin-like_domain"/>
</dbReference>
<evidence type="ECO:0000256" key="2">
    <source>
        <dbReference type="PROSITE-ProRule" id="PRU00591"/>
    </source>
</evidence>
<dbReference type="SUPFAM" id="SSF69360">
    <property type="entry name" value="Cell wall binding repeat"/>
    <property type="match status" value="1"/>
</dbReference>
<keyword evidence="1" id="KW-0677">Repeat</keyword>
<feature type="repeat" description="Cell wall-binding" evidence="2">
    <location>
        <begin position="983"/>
        <end position="1002"/>
    </location>
</feature>
<reference evidence="4 5" key="1">
    <citation type="submission" date="2016-05" db="EMBL/GenBank/DDBJ databases">
        <title>Microbial solvent formation.</title>
        <authorList>
            <person name="Poehlein A."/>
            <person name="Montoya Solano J.D."/>
            <person name="Flitsch S."/>
            <person name="Krabben P."/>
            <person name="Duerre P."/>
            <person name="Daniel R."/>
        </authorList>
    </citation>
    <scope>NUCLEOTIDE SEQUENCE [LARGE SCALE GENOMIC DNA]</scope>
    <source>
        <strain evidence="4 5">L1-8</strain>
    </source>
</reference>
<dbReference type="Pfam" id="PF19127">
    <property type="entry name" value="Choline_bind_3"/>
    <property type="match status" value="1"/>
</dbReference>
<comment type="caution">
    <text evidence="4">The sequence shown here is derived from an EMBL/GenBank/DDBJ whole genome shotgun (WGS) entry which is preliminary data.</text>
</comment>
<proteinExistence type="predicted"/>
<feature type="repeat" description="Cell wall-binding" evidence="2">
    <location>
        <begin position="963"/>
        <end position="982"/>
    </location>
</feature>
<accession>A0A1S8NJB9</accession>
<gene>
    <name evidence="4" type="primary">toxA_3</name>
    <name evidence="4" type="ORF">CLOSAC_07440</name>
</gene>
<evidence type="ECO:0000313" key="5">
    <source>
        <dbReference type="Proteomes" id="UP000191154"/>
    </source>
</evidence>
<dbReference type="EMBL" id="LZYZ01000001">
    <property type="protein sequence ID" value="OOM16473.1"/>
    <property type="molecule type" value="Genomic_DNA"/>
</dbReference>
<organism evidence="4 5">
    <name type="scientific">Clostridium saccharobutylicum</name>
    <dbReference type="NCBI Taxonomy" id="169679"/>
    <lineage>
        <taxon>Bacteria</taxon>
        <taxon>Bacillati</taxon>
        <taxon>Bacillota</taxon>
        <taxon>Clostridia</taxon>
        <taxon>Eubacteriales</taxon>
        <taxon>Clostridiaceae</taxon>
        <taxon>Clostridium</taxon>
    </lineage>
</organism>
<evidence type="ECO:0000256" key="1">
    <source>
        <dbReference type="ARBA" id="ARBA00022737"/>
    </source>
</evidence>
<name>A0A1S8NJB9_CLOSA</name>
<dbReference type="PROSITE" id="PS51170">
    <property type="entry name" value="CW"/>
    <property type="match status" value="2"/>
</dbReference>
<feature type="domain" description="Cadherin-like beta-sandwich-like" evidence="3">
    <location>
        <begin position="668"/>
        <end position="768"/>
    </location>
</feature>